<dbReference type="GO" id="GO:0042981">
    <property type="term" value="P:regulation of apoptotic process"/>
    <property type="evidence" value="ECO:0007669"/>
    <property type="project" value="InterPro"/>
</dbReference>
<dbReference type="Gene3D" id="1.10.533.10">
    <property type="entry name" value="Death Domain, Fas"/>
    <property type="match status" value="1"/>
</dbReference>
<dbReference type="GO" id="GO:0002020">
    <property type="term" value="F:protease binding"/>
    <property type="evidence" value="ECO:0007669"/>
    <property type="project" value="InterPro"/>
</dbReference>
<reference evidence="3" key="1">
    <citation type="submission" date="2018-11" db="EMBL/GenBank/DDBJ databases">
        <authorList>
            <person name="Alioto T."/>
            <person name="Alioto T."/>
        </authorList>
    </citation>
    <scope>NUCLEOTIDE SEQUENCE</scope>
</reference>
<proteinExistence type="predicted"/>
<dbReference type="PANTHER" id="PTHR15034">
    <property type="entry name" value="DEATH DOMAIN-CONTAINING PROTEIN CRADD"/>
    <property type="match status" value="1"/>
</dbReference>
<dbReference type="OrthoDB" id="6153651at2759"/>
<evidence type="ECO:0000259" key="2">
    <source>
        <dbReference type="PROSITE" id="PS50209"/>
    </source>
</evidence>
<sequence>MEQKHRNILQTNFAYLIKNLHNVEDICDHLVSGDILTSGMMDSIKHKKPRPTGQTRELLSILPRRGMKAYKSFIHALHETGNGEVGDHLEKNSPKSNGQNSGEIDNGLSKPKVGNSDTQEAKLQHSEKPEETQKSESQNKQGWPMSEKSIQTIKKSDIKKCTIESHKKICESKQVYHMTGSKKGKFLSVSNVQCTTTDENTGAKTIDDSLTKKTECENKCRCCVDFDKTCISQLFTHMQYDSKAADNVRGVSGQIEHLKRIGGSTYKDNVQNILGRVMSNELMSKYNMKGNRGKLKFETTAMCKVIVESAKKMFPVTEHDILKVTAAYLNYAPDRIGGGGRKKAGAENDGAEVINGAEN</sequence>
<dbReference type="EMBL" id="UYJE01003085">
    <property type="protein sequence ID" value="VDI16440.1"/>
    <property type="molecule type" value="Genomic_DNA"/>
</dbReference>
<dbReference type="InterPro" id="IPR011029">
    <property type="entry name" value="DEATH-like_dom_sf"/>
</dbReference>
<organism evidence="3 4">
    <name type="scientific">Mytilus galloprovincialis</name>
    <name type="common">Mediterranean mussel</name>
    <dbReference type="NCBI Taxonomy" id="29158"/>
    <lineage>
        <taxon>Eukaryota</taxon>
        <taxon>Metazoa</taxon>
        <taxon>Spiralia</taxon>
        <taxon>Lophotrochozoa</taxon>
        <taxon>Mollusca</taxon>
        <taxon>Bivalvia</taxon>
        <taxon>Autobranchia</taxon>
        <taxon>Pteriomorphia</taxon>
        <taxon>Mytilida</taxon>
        <taxon>Mytiloidea</taxon>
        <taxon>Mytilidae</taxon>
        <taxon>Mytilinae</taxon>
        <taxon>Mytilus</taxon>
    </lineage>
</organism>
<dbReference type="InterPro" id="IPR001315">
    <property type="entry name" value="CARD"/>
</dbReference>
<feature type="region of interest" description="Disordered" evidence="1">
    <location>
        <begin position="82"/>
        <end position="149"/>
    </location>
</feature>
<accession>A0A8B6DBK6</accession>
<feature type="domain" description="CARD" evidence="2">
    <location>
        <begin position="1"/>
        <end position="92"/>
    </location>
</feature>
<evidence type="ECO:0000313" key="4">
    <source>
        <dbReference type="Proteomes" id="UP000596742"/>
    </source>
</evidence>
<dbReference type="PANTHER" id="PTHR15034:SF5">
    <property type="entry name" value="DEATH DOMAIN-CONTAINING PROTEIN CRADD"/>
    <property type="match status" value="1"/>
</dbReference>
<dbReference type="SMART" id="SM00114">
    <property type="entry name" value="CARD"/>
    <property type="match status" value="1"/>
</dbReference>
<evidence type="ECO:0000313" key="3">
    <source>
        <dbReference type="EMBL" id="VDI16440.1"/>
    </source>
</evidence>
<dbReference type="CDD" id="cd01671">
    <property type="entry name" value="CARD"/>
    <property type="match status" value="1"/>
</dbReference>
<feature type="compositionally biased region" description="Basic and acidic residues" evidence="1">
    <location>
        <begin position="119"/>
        <end position="134"/>
    </location>
</feature>
<dbReference type="PROSITE" id="PS50209">
    <property type="entry name" value="CARD"/>
    <property type="match status" value="1"/>
</dbReference>
<feature type="compositionally biased region" description="Polar residues" evidence="1">
    <location>
        <begin position="94"/>
        <end position="103"/>
    </location>
</feature>
<dbReference type="InterPro" id="IPR037939">
    <property type="entry name" value="CRADD"/>
</dbReference>
<dbReference type="AlphaFoldDB" id="A0A8B6DBK6"/>
<gene>
    <name evidence="3" type="ORF">MGAL_10B058661</name>
</gene>
<evidence type="ECO:0000256" key="1">
    <source>
        <dbReference type="SAM" id="MobiDB-lite"/>
    </source>
</evidence>
<name>A0A8B6DBK6_MYTGA</name>
<dbReference type="Pfam" id="PF00619">
    <property type="entry name" value="CARD"/>
    <property type="match status" value="1"/>
</dbReference>
<comment type="caution">
    <text evidence="3">The sequence shown here is derived from an EMBL/GenBank/DDBJ whole genome shotgun (WGS) entry which is preliminary data.</text>
</comment>
<dbReference type="SUPFAM" id="SSF47986">
    <property type="entry name" value="DEATH domain"/>
    <property type="match status" value="1"/>
</dbReference>
<protein>
    <recommendedName>
        <fullName evidence="2">CARD domain-containing protein</fullName>
    </recommendedName>
</protein>
<keyword evidence="4" id="KW-1185">Reference proteome</keyword>
<dbReference type="Proteomes" id="UP000596742">
    <property type="component" value="Unassembled WGS sequence"/>
</dbReference>
<feature type="region of interest" description="Disordered" evidence="1">
    <location>
        <begin position="339"/>
        <end position="359"/>
    </location>
</feature>
<dbReference type="GO" id="GO:0070513">
    <property type="term" value="F:death domain binding"/>
    <property type="evidence" value="ECO:0007669"/>
    <property type="project" value="InterPro"/>
</dbReference>